<dbReference type="CDD" id="cd05239">
    <property type="entry name" value="GDP_FS_SDR_e"/>
    <property type="match status" value="1"/>
</dbReference>
<dbReference type="InterPro" id="IPR036291">
    <property type="entry name" value="NAD(P)-bd_dom_sf"/>
</dbReference>
<dbReference type="InterPro" id="IPR028614">
    <property type="entry name" value="GDP_fucose/colitose_synth"/>
</dbReference>
<keyword evidence="8" id="KW-1185">Reference proteome</keyword>
<comment type="function">
    <text evidence="5">Catalyzes the two-step NADP-dependent conversion of GDP-4-dehydro-6-deoxy-D-mannose to GDP-fucose, involving an epimerase and a reductase reaction.</text>
</comment>
<feature type="site" description="Important for catalytic activity" evidence="5">
    <location>
        <position position="108"/>
    </location>
</feature>
<evidence type="ECO:0000256" key="1">
    <source>
        <dbReference type="ARBA" id="ARBA00005959"/>
    </source>
</evidence>
<dbReference type="InterPro" id="IPR001509">
    <property type="entry name" value="Epimerase_deHydtase"/>
</dbReference>
<dbReference type="SUPFAM" id="SSF51735">
    <property type="entry name" value="NAD(P)-binding Rossmann-fold domains"/>
    <property type="match status" value="1"/>
</dbReference>
<feature type="binding site" evidence="5">
    <location>
        <position position="186"/>
    </location>
    <ligand>
        <name>substrate</name>
    </ligand>
</feature>
<comment type="catalytic activity">
    <reaction evidence="5">
        <text>GDP-beta-L-fucose + NADP(+) = GDP-4-dehydro-alpha-D-rhamnose + NADPH + H(+)</text>
        <dbReference type="Rhea" id="RHEA:18885"/>
        <dbReference type="ChEBI" id="CHEBI:15378"/>
        <dbReference type="ChEBI" id="CHEBI:57273"/>
        <dbReference type="ChEBI" id="CHEBI:57783"/>
        <dbReference type="ChEBI" id="CHEBI:57964"/>
        <dbReference type="ChEBI" id="CHEBI:58349"/>
        <dbReference type="EC" id="1.1.1.271"/>
    </reaction>
</comment>
<evidence type="ECO:0000313" key="7">
    <source>
        <dbReference type="EMBL" id="MFC5286589.1"/>
    </source>
</evidence>
<gene>
    <name evidence="5" type="primary">fcl</name>
    <name evidence="7" type="ORF">ACFPM7_05955</name>
</gene>
<proteinExistence type="inferred from homology"/>
<feature type="active site" description="Proton donor/acceptor" evidence="5">
    <location>
        <position position="135"/>
    </location>
</feature>
<evidence type="ECO:0000256" key="5">
    <source>
        <dbReference type="HAMAP-Rule" id="MF_00956"/>
    </source>
</evidence>
<dbReference type="EC" id="1.1.1.271" evidence="5"/>
<feature type="binding site" evidence="5">
    <location>
        <position position="201"/>
    </location>
    <ligand>
        <name>substrate</name>
    </ligand>
</feature>
<comment type="caution">
    <text evidence="7">The sequence shown here is derived from an EMBL/GenBank/DDBJ whole genome shotgun (WGS) entry which is preliminary data.</text>
</comment>
<keyword evidence="2 5" id="KW-0521">NADP</keyword>
<feature type="site" description="Important for catalytic activity" evidence="5">
    <location>
        <position position="106"/>
    </location>
</feature>
<feature type="binding site" evidence="5">
    <location>
        <begin position="11"/>
        <end position="17"/>
    </location>
    <ligand>
        <name>NADP(+)</name>
        <dbReference type="ChEBI" id="CHEBI:58349"/>
    </ligand>
</feature>
<feature type="binding site" evidence="5">
    <location>
        <position position="268"/>
    </location>
    <ligand>
        <name>substrate</name>
    </ligand>
</feature>
<feature type="domain" description="NAD-dependent epimerase/dehydratase" evidence="6">
    <location>
        <begin position="7"/>
        <end position="236"/>
    </location>
</feature>
<feature type="binding site" evidence="5">
    <location>
        <begin position="162"/>
        <end position="165"/>
    </location>
    <ligand>
        <name>NADP(+)</name>
        <dbReference type="ChEBI" id="CHEBI:58349"/>
    </ligand>
</feature>
<evidence type="ECO:0000259" key="6">
    <source>
        <dbReference type="Pfam" id="PF01370"/>
    </source>
</evidence>
<feature type="binding site" evidence="5">
    <location>
        <begin position="104"/>
        <end position="107"/>
    </location>
    <ligand>
        <name>NADP(+)</name>
        <dbReference type="ChEBI" id="CHEBI:58349"/>
    </ligand>
</feature>
<dbReference type="Pfam" id="PF01370">
    <property type="entry name" value="Epimerase"/>
    <property type="match status" value="1"/>
</dbReference>
<comment type="similarity">
    <text evidence="1 5">Belongs to the NAD(P)-dependent epimerase/dehydratase family. Fucose synthase subfamily.</text>
</comment>
<sequence length="314" mass="33741">MSRNTRVYVAGHRGLVGSALCRALRGRVELVTATSAELDLRDAAATAAFLDRHRPEVVVVAAARVGGIGANAAAPVDFLSDNLRIQLSIMDAARALRVPRLLFLGSSCIYPRQARLPIREEELMTGPLEPTNSAYAVAKIAGVEQVRAVRAQHGLAWISAMPTNLYGPGDNFHPTRSHVLPALVRRFHEAVREGHGEVVVWGTGAPRREFLHSDDAAAALVTLLESYDDPDPINVGTGRDISIAGLARLIADASGFRGRVRFDDAKPDGTPRKVLDVSRITALGWRPAIALREGIAATCAWYRDAVAADLAVAR</sequence>
<dbReference type="PANTHER" id="PTHR43238:SF1">
    <property type="entry name" value="GDP-L-FUCOSE SYNTHASE"/>
    <property type="match status" value="1"/>
</dbReference>
<dbReference type="RefSeq" id="WP_378244661.1">
    <property type="nucleotide sequence ID" value="NZ_JBHSKF010000002.1"/>
</dbReference>
<dbReference type="EMBL" id="JBHSKF010000002">
    <property type="protein sequence ID" value="MFC5286589.1"/>
    <property type="molecule type" value="Genomic_DNA"/>
</dbReference>
<feature type="binding site" evidence="5">
    <location>
        <position position="208"/>
    </location>
    <ligand>
        <name>substrate</name>
    </ligand>
</feature>
<keyword evidence="4 5" id="KW-0413">Isomerase</keyword>
<name>A0ABW0EKY4_9PSEU</name>
<feature type="binding site" evidence="5">
    <location>
        <position position="139"/>
    </location>
    <ligand>
        <name>NADP(+)</name>
        <dbReference type="ChEBI" id="CHEBI:58349"/>
    </ligand>
</feature>
<dbReference type="PANTHER" id="PTHR43238">
    <property type="entry name" value="GDP-L-FUCOSE SYNTHASE"/>
    <property type="match status" value="1"/>
</dbReference>
<keyword evidence="5" id="KW-0511">Multifunctional enzyme</keyword>
<protein>
    <recommendedName>
        <fullName evidence="5">GDP-L-fucose synthase</fullName>
        <ecNumber evidence="5">1.1.1.271</ecNumber>
    </recommendedName>
    <alternativeName>
        <fullName evidence="5">GDP-4-keto-6-deoxy-D-mannose-3,5-epimerase-4-reductase</fullName>
    </alternativeName>
</protein>
<reference evidence="8" key="1">
    <citation type="journal article" date="2019" name="Int. J. Syst. Evol. Microbiol.">
        <title>The Global Catalogue of Microorganisms (GCM) 10K type strain sequencing project: providing services to taxonomists for standard genome sequencing and annotation.</title>
        <authorList>
            <consortium name="The Broad Institute Genomics Platform"/>
            <consortium name="The Broad Institute Genome Sequencing Center for Infectious Disease"/>
            <person name="Wu L."/>
            <person name="Ma J."/>
        </authorList>
    </citation>
    <scope>NUCLEOTIDE SEQUENCE [LARGE SCALE GENOMIC DNA]</scope>
    <source>
        <strain evidence="8">CCUG 59778</strain>
    </source>
</reference>
<feature type="binding site" evidence="5">
    <location>
        <position position="178"/>
    </location>
    <ligand>
        <name>NADP(+)</name>
        <dbReference type="ChEBI" id="CHEBI:58349"/>
    </ligand>
</feature>
<dbReference type="Gene3D" id="3.90.25.10">
    <property type="entry name" value="UDP-galactose 4-epimerase, domain 1"/>
    <property type="match status" value="1"/>
</dbReference>
<accession>A0ABW0EKY4</accession>
<evidence type="ECO:0000256" key="4">
    <source>
        <dbReference type="ARBA" id="ARBA00023235"/>
    </source>
</evidence>
<dbReference type="Gene3D" id="3.40.50.720">
    <property type="entry name" value="NAD(P)-binding Rossmann-like Domain"/>
    <property type="match status" value="1"/>
</dbReference>
<keyword evidence="3 5" id="KW-0560">Oxidoreductase</keyword>
<evidence type="ECO:0000256" key="3">
    <source>
        <dbReference type="ARBA" id="ARBA00023002"/>
    </source>
</evidence>
<evidence type="ECO:0000256" key="2">
    <source>
        <dbReference type="ARBA" id="ARBA00022857"/>
    </source>
</evidence>
<organism evidence="7 8">
    <name type="scientific">Actinokineospora guangxiensis</name>
    <dbReference type="NCBI Taxonomy" id="1490288"/>
    <lineage>
        <taxon>Bacteria</taxon>
        <taxon>Bacillati</taxon>
        <taxon>Actinomycetota</taxon>
        <taxon>Actinomycetes</taxon>
        <taxon>Pseudonocardiales</taxon>
        <taxon>Pseudonocardiaceae</taxon>
        <taxon>Actinokineospora</taxon>
    </lineage>
</organism>
<evidence type="ECO:0000313" key="8">
    <source>
        <dbReference type="Proteomes" id="UP001596157"/>
    </source>
</evidence>
<dbReference type="Proteomes" id="UP001596157">
    <property type="component" value="Unassembled WGS sequence"/>
</dbReference>
<comment type="pathway">
    <text evidence="5">Nucleotide-sugar biosynthesis; GDP-L-fucose biosynthesis via de novo pathway; GDP-L-fucose from GDP-alpha-D-mannose: step 2/2.</text>
</comment>
<dbReference type="HAMAP" id="MF_00956">
    <property type="entry name" value="GDP_fucose_synth"/>
    <property type="match status" value="1"/>
</dbReference>